<dbReference type="PROSITE" id="PS50042">
    <property type="entry name" value="CNMP_BINDING_3"/>
    <property type="match status" value="1"/>
</dbReference>
<feature type="region of interest" description="Disordered" evidence="1">
    <location>
        <begin position="507"/>
        <end position="530"/>
    </location>
</feature>
<dbReference type="InterPro" id="IPR000595">
    <property type="entry name" value="cNMP-bd_dom"/>
</dbReference>
<dbReference type="InterPro" id="IPR014710">
    <property type="entry name" value="RmlC-like_jellyroll"/>
</dbReference>
<name>A0A3P3YHQ5_PLABS</name>
<evidence type="ECO:0000259" key="2">
    <source>
        <dbReference type="PROSITE" id="PS50042"/>
    </source>
</evidence>
<dbReference type="PROSITE" id="PS00888">
    <property type="entry name" value="CNMP_BINDING_1"/>
    <property type="match status" value="1"/>
</dbReference>
<sequence length="699" mass="76785">MSDDALAKKHLELEHLRVEEAALRDAMTPEQAAGKIVAVVNAAPDPFVDGGNEWVHAPGGGCACAVISDDDGDGGSGPGDAIRRNVFDGLWDDLVAGANVGGAVYDEFARARPTVTMGVLAEMLVQFFGAVPAVRRIRGLVPGRALQAVLRRHTDAKLGSMFGDDDDDVGRSRLVFARDAFVAMSGDLFAGADLYPNAAAWDMDDTRLPLLRDISRVLDTLSCIPLAIHRTLSRGETAAHLLRKPSEQRQHHELVFLSRIASQALQRLGCGPATMDVVRCMTLRVVEKDDAVCREGDLAEDYFVVFDGALIVKRSTIFGMLGSVSEFVAGYGFGERSLMLAGGRRNATVIGQCHTVLGVLHAPDFRRLLYPTLQRVLKRKIDFFRRLPYMARVPYNEVAEVANTSWFRRYRPRDVIHQQGDAMPTDLFFVASGRVRIIRETPPATARRPLQAPLRCTSSRSTTTSPSTASSRPGSSRVGHFSGVQAPMRYARPNTAAVQQGVFSVQSPYRRRPRSAPNYKPGTTTNTKTVGQIPIPSLAVTRVPRHGGSPGSPGAPVFIECCVLGFPYALGDLPEERLTKVQLVWHTSTVAIDLVEMLVVPHTSLFKYASLVVPNLYRCPPDLKLRRDLQAIAAWDKYKQALIASSAPITQRTGFYFSHHNRRLTERAARPVAPRIRSGDLVPRRRALPDPDWFRSSRA</sequence>
<feature type="compositionally biased region" description="Low complexity" evidence="1">
    <location>
        <begin position="457"/>
        <end position="477"/>
    </location>
</feature>
<dbReference type="InterPro" id="IPR018490">
    <property type="entry name" value="cNMP-bd_dom_sf"/>
</dbReference>
<gene>
    <name evidence="3" type="ORF">PLBR_LOCUS6943</name>
</gene>
<evidence type="ECO:0000256" key="1">
    <source>
        <dbReference type="SAM" id="MobiDB-lite"/>
    </source>
</evidence>
<accession>A0A3P3YHQ5</accession>
<geneLocation type="mitochondrion" evidence="3"/>
<dbReference type="PANTHER" id="PTHR23011">
    <property type="entry name" value="CYCLIC NUCLEOTIDE-BINDING DOMAIN CONTAINING PROTEIN"/>
    <property type="match status" value="1"/>
</dbReference>
<feature type="compositionally biased region" description="Polar residues" evidence="1">
    <location>
        <begin position="521"/>
        <end position="530"/>
    </location>
</feature>
<dbReference type="Pfam" id="PF00027">
    <property type="entry name" value="cNMP_binding"/>
    <property type="match status" value="1"/>
</dbReference>
<proteinExistence type="predicted"/>
<dbReference type="SUPFAM" id="SSF51206">
    <property type="entry name" value="cAMP-binding domain-like"/>
    <property type="match status" value="2"/>
</dbReference>
<dbReference type="EMBL" id="OVEO01000012">
    <property type="protein sequence ID" value="SPQ99728.1"/>
    <property type="molecule type" value="Genomic_DNA"/>
</dbReference>
<evidence type="ECO:0000313" key="3">
    <source>
        <dbReference type="EMBL" id="SPQ99728.1"/>
    </source>
</evidence>
<organism evidence="3 4">
    <name type="scientific">Plasmodiophora brassicae</name>
    <name type="common">Clubroot disease agent</name>
    <dbReference type="NCBI Taxonomy" id="37360"/>
    <lineage>
        <taxon>Eukaryota</taxon>
        <taxon>Sar</taxon>
        <taxon>Rhizaria</taxon>
        <taxon>Endomyxa</taxon>
        <taxon>Phytomyxea</taxon>
        <taxon>Plasmodiophorida</taxon>
        <taxon>Plasmodiophoridae</taxon>
        <taxon>Plasmodiophora</taxon>
    </lineage>
</organism>
<dbReference type="AlphaFoldDB" id="A0A3P3YHQ5"/>
<keyword evidence="3" id="KW-0496">Mitochondrion</keyword>
<evidence type="ECO:0000313" key="4">
    <source>
        <dbReference type="Proteomes" id="UP000290189"/>
    </source>
</evidence>
<dbReference type="CDD" id="cd00038">
    <property type="entry name" value="CAP_ED"/>
    <property type="match status" value="1"/>
</dbReference>
<reference evidence="3 4" key="1">
    <citation type="submission" date="2018-03" db="EMBL/GenBank/DDBJ databases">
        <authorList>
            <person name="Fogelqvist J."/>
        </authorList>
    </citation>
    <scope>NUCLEOTIDE SEQUENCE [LARGE SCALE GENOMIC DNA]</scope>
</reference>
<dbReference type="InterPro" id="IPR018488">
    <property type="entry name" value="cNMP-bd_CS"/>
</dbReference>
<feature type="region of interest" description="Disordered" evidence="1">
    <location>
        <begin position="441"/>
        <end position="481"/>
    </location>
</feature>
<dbReference type="Proteomes" id="UP000290189">
    <property type="component" value="Unassembled WGS sequence"/>
</dbReference>
<feature type="domain" description="Cyclic nucleotide-binding" evidence="2">
    <location>
        <begin position="276"/>
        <end position="386"/>
    </location>
</feature>
<dbReference type="Gene3D" id="2.60.120.10">
    <property type="entry name" value="Jelly Rolls"/>
    <property type="match status" value="2"/>
</dbReference>
<protein>
    <recommendedName>
        <fullName evidence="2">Cyclic nucleotide-binding domain-containing protein</fullName>
    </recommendedName>
</protein>
<dbReference type="PANTHER" id="PTHR23011:SF28">
    <property type="entry name" value="CYCLIC NUCLEOTIDE-BINDING DOMAIN CONTAINING PROTEIN"/>
    <property type="match status" value="1"/>
</dbReference>